<dbReference type="Pfam" id="PF00587">
    <property type="entry name" value="tRNA-synt_2b"/>
    <property type="match status" value="1"/>
</dbReference>
<dbReference type="InterPro" id="IPR050062">
    <property type="entry name" value="Pro-tRNA_synthetase"/>
</dbReference>
<dbReference type="Proteomes" id="UP001153737">
    <property type="component" value="Chromosome 17"/>
</dbReference>
<keyword evidence="2" id="KW-0436">Ligase</keyword>
<dbReference type="PRINTS" id="PR01046">
    <property type="entry name" value="TRNASYNTHPRO"/>
</dbReference>
<dbReference type="AlphaFoldDB" id="A0A9N9SG38"/>
<dbReference type="InterPro" id="IPR033730">
    <property type="entry name" value="ProRS_core_prok"/>
</dbReference>
<keyword evidence="12" id="KW-1185">Reference proteome</keyword>
<dbReference type="EC" id="6.1.1.15" evidence="1"/>
<evidence type="ECO:0000259" key="10">
    <source>
        <dbReference type="PROSITE" id="PS50862"/>
    </source>
</evidence>
<protein>
    <recommendedName>
        <fullName evidence="9">Probable proline--tRNA ligase, mitochondrial</fullName>
        <ecNumber evidence="1">6.1.1.15</ecNumber>
    </recommendedName>
    <alternativeName>
        <fullName evidence="7">Prolyl-tRNA synthetase</fullName>
    </alternativeName>
</protein>
<evidence type="ECO:0000256" key="5">
    <source>
        <dbReference type="ARBA" id="ARBA00022917"/>
    </source>
</evidence>
<accession>A0A9N9SG38</accession>
<dbReference type="SUPFAM" id="SSF52954">
    <property type="entry name" value="Class II aaRS ABD-related"/>
    <property type="match status" value="1"/>
</dbReference>
<keyword evidence="3" id="KW-0547">Nucleotide-binding</keyword>
<dbReference type="GO" id="GO:0005524">
    <property type="term" value="F:ATP binding"/>
    <property type="evidence" value="ECO:0007669"/>
    <property type="project" value="UniProtKB-KW"/>
</dbReference>
<organism evidence="11 12">
    <name type="scientific">Phaedon cochleariae</name>
    <name type="common">Mustard beetle</name>
    <dbReference type="NCBI Taxonomy" id="80249"/>
    <lineage>
        <taxon>Eukaryota</taxon>
        <taxon>Metazoa</taxon>
        <taxon>Ecdysozoa</taxon>
        <taxon>Arthropoda</taxon>
        <taxon>Hexapoda</taxon>
        <taxon>Insecta</taxon>
        <taxon>Pterygota</taxon>
        <taxon>Neoptera</taxon>
        <taxon>Endopterygota</taxon>
        <taxon>Coleoptera</taxon>
        <taxon>Polyphaga</taxon>
        <taxon>Cucujiformia</taxon>
        <taxon>Chrysomeloidea</taxon>
        <taxon>Chrysomelidae</taxon>
        <taxon>Chrysomelinae</taxon>
        <taxon>Chrysomelini</taxon>
        <taxon>Phaedon</taxon>
    </lineage>
</organism>
<name>A0A9N9SG38_PHACE</name>
<dbReference type="InterPro" id="IPR002314">
    <property type="entry name" value="aa-tRNA-synt_IIb"/>
</dbReference>
<evidence type="ECO:0000256" key="9">
    <source>
        <dbReference type="ARBA" id="ARBA00071545"/>
    </source>
</evidence>
<dbReference type="InterPro" id="IPR006195">
    <property type="entry name" value="aa-tRNA-synth_II"/>
</dbReference>
<feature type="domain" description="Aminoacyl-transfer RNA synthetases class-II family profile" evidence="10">
    <location>
        <begin position="29"/>
        <end position="328"/>
    </location>
</feature>
<evidence type="ECO:0000256" key="1">
    <source>
        <dbReference type="ARBA" id="ARBA00012831"/>
    </source>
</evidence>
<evidence type="ECO:0000256" key="8">
    <source>
        <dbReference type="ARBA" id="ARBA00047671"/>
    </source>
</evidence>
<evidence type="ECO:0000256" key="4">
    <source>
        <dbReference type="ARBA" id="ARBA00022840"/>
    </source>
</evidence>
<dbReference type="InterPro" id="IPR002316">
    <property type="entry name" value="Pro-tRNA-ligase_IIa"/>
</dbReference>
<dbReference type="Gene3D" id="3.30.930.10">
    <property type="entry name" value="Bira Bifunctional Protein, Domain 2"/>
    <property type="match status" value="1"/>
</dbReference>
<comment type="catalytic activity">
    <reaction evidence="8">
        <text>tRNA(Pro) + L-proline + ATP = L-prolyl-tRNA(Pro) + AMP + diphosphate</text>
        <dbReference type="Rhea" id="RHEA:14305"/>
        <dbReference type="Rhea" id="RHEA-COMP:9700"/>
        <dbReference type="Rhea" id="RHEA-COMP:9702"/>
        <dbReference type="ChEBI" id="CHEBI:30616"/>
        <dbReference type="ChEBI" id="CHEBI:33019"/>
        <dbReference type="ChEBI" id="CHEBI:60039"/>
        <dbReference type="ChEBI" id="CHEBI:78442"/>
        <dbReference type="ChEBI" id="CHEBI:78532"/>
        <dbReference type="ChEBI" id="CHEBI:456215"/>
        <dbReference type="EC" id="6.1.1.15"/>
    </reaction>
</comment>
<reference evidence="11" key="1">
    <citation type="submission" date="2022-01" db="EMBL/GenBank/DDBJ databases">
        <authorList>
            <person name="King R."/>
        </authorList>
    </citation>
    <scope>NUCLEOTIDE SEQUENCE</scope>
</reference>
<dbReference type="GO" id="GO:0005739">
    <property type="term" value="C:mitochondrion"/>
    <property type="evidence" value="ECO:0007669"/>
    <property type="project" value="TreeGrafter"/>
</dbReference>
<keyword evidence="4" id="KW-0067">ATP-binding</keyword>
<proteinExistence type="predicted"/>
<evidence type="ECO:0000256" key="3">
    <source>
        <dbReference type="ARBA" id="ARBA00022741"/>
    </source>
</evidence>
<dbReference type="PROSITE" id="PS50862">
    <property type="entry name" value="AA_TRNA_LIGASE_II"/>
    <property type="match status" value="1"/>
</dbReference>
<sequence length="439" mass="49614">MSMNVRHRISKIFQPSTVISKTSNLTRPDVSSKSQRLMLELGIIQQANPGCFHFLPLGLKSFNKLVKIVDRAMFNIGGQKVLFPTLINSKMWKRSGRLEAAGPELFQLNDRHKNRYILSPTHEEAASDLLSAIGPISYKNFPLRLYQISSKFRDEIKPKFGLMRCREFIMKDMYSFDVDVESSIKTYEGVCDSYEKIFRSLNVNIVKVLGSSGTMGGNLSHEYHIKAPIGEDNLLSCNKCDYLANVELCQNQMCPNCGEDSKINIQNGIEVGHTFLLGDKYSRSLEANFISSSGELKPFQMGSYGLGLSRILAASIEVLSSETEMRWPDSLAPFNVVIIPPKAGSKEDAATKNFAETLYDQLEVQIHQLQDNVLLDDRSSLTLGRRLIDAKRVGYRFVIIINKRTLEPVPLYELNDLKKDVQLLLNETALIDYIRQNLL</sequence>
<dbReference type="CDD" id="cd00779">
    <property type="entry name" value="ProRS_core_prok"/>
    <property type="match status" value="1"/>
</dbReference>
<evidence type="ECO:0000256" key="2">
    <source>
        <dbReference type="ARBA" id="ARBA00022598"/>
    </source>
</evidence>
<dbReference type="Pfam" id="PF03129">
    <property type="entry name" value="HGTP_anticodon"/>
    <property type="match status" value="1"/>
</dbReference>
<evidence type="ECO:0000313" key="11">
    <source>
        <dbReference type="EMBL" id="CAG9818263.1"/>
    </source>
</evidence>
<dbReference type="GO" id="GO:0004827">
    <property type="term" value="F:proline-tRNA ligase activity"/>
    <property type="evidence" value="ECO:0007669"/>
    <property type="project" value="UniProtKB-EC"/>
</dbReference>
<evidence type="ECO:0000313" key="12">
    <source>
        <dbReference type="Proteomes" id="UP001153737"/>
    </source>
</evidence>
<keyword evidence="5" id="KW-0648">Protein biosynthesis</keyword>
<evidence type="ECO:0000256" key="6">
    <source>
        <dbReference type="ARBA" id="ARBA00023146"/>
    </source>
</evidence>
<evidence type="ECO:0000256" key="7">
    <source>
        <dbReference type="ARBA" id="ARBA00029731"/>
    </source>
</evidence>
<dbReference type="InterPro" id="IPR004154">
    <property type="entry name" value="Anticodon-bd"/>
</dbReference>
<keyword evidence="6" id="KW-0030">Aminoacyl-tRNA synthetase</keyword>
<dbReference type="EMBL" id="OU896723">
    <property type="protein sequence ID" value="CAG9818263.1"/>
    <property type="molecule type" value="Genomic_DNA"/>
</dbReference>
<dbReference type="GO" id="GO:0006433">
    <property type="term" value="P:prolyl-tRNA aminoacylation"/>
    <property type="evidence" value="ECO:0007669"/>
    <property type="project" value="InterPro"/>
</dbReference>
<dbReference type="PANTHER" id="PTHR42753">
    <property type="entry name" value="MITOCHONDRIAL RIBOSOME PROTEIN L39/PROLYL-TRNA LIGASE FAMILY MEMBER"/>
    <property type="match status" value="1"/>
</dbReference>
<gene>
    <name evidence="11" type="ORF">PHAECO_LOCUS5700</name>
</gene>
<dbReference type="PANTHER" id="PTHR42753:SF10">
    <property type="entry name" value="PROLINE--TRNA LIGASE, MITOCHONDRIAL-RELATED"/>
    <property type="match status" value="1"/>
</dbReference>
<dbReference type="Gene3D" id="3.40.50.800">
    <property type="entry name" value="Anticodon-binding domain"/>
    <property type="match status" value="1"/>
</dbReference>
<dbReference type="FunFam" id="3.30.930.10:FF:000042">
    <property type="entry name" value="probable proline--tRNA ligase, mitochondrial"/>
    <property type="match status" value="1"/>
</dbReference>
<reference evidence="11" key="2">
    <citation type="submission" date="2022-10" db="EMBL/GenBank/DDBJ databases">
        <authorList>
            <consortium name="ENA_rothamsted_submissions"/>
            <consortium name="culmorum"/>
            <person name="King R."/>
        </authorList>
    </citation>
    <scope>NUCLEOTIDE SEQUENCE</scope>
</reference>
<dbReference type="InterPro" id="IPR036621">
    <property type="entry name" value="Anticodon-bd_dom_sf"/>
</dbReference>
<dbReference type="InterPro" id="IPR045864">
    <property type="entry name" value="aa-tRNA-synth_II/BPL/LPL"/>
</dbReference>
<dbReference type="OrthoDB" id="10267474at2759"/>
<dbReference type="SUPFAM" id="SSF55681">
    <property type="entry name" value="Class II aaRS and biotin synthetases"/>
    <property type="match status" value="1"/>
</dbReference>